<organism evidence="1 2">
    <name type="scientific">Arthrobacter phage Qui</name>
    <dbReference type="NCBI Taxonomy" id="2603260"/>
    <lineage>
        <taxon>Viruses</taxon>
        <taxon>Duplodnaviria</taxon>
        <taxon>Heunggongvirae</taxon>
        <taxon>Uroviricota</taxon>
        <taxon>Caudoviricetes</taxon>
        <taxon>Quivirus</taxon>
        <taxon>Quivirus qui</taxon>
    </lineage>
</organism>
<dbReference type="KEGG" id="vg:77936383"/>
<dbReference type="Proteomes" id="UP000321915">
    <property type="component" value="Segment"/>
</dbReference>
<dbReference type="GeneID" id="77936383"/>
<dbReference type="Pfam" id="PF23847">
    <property type="entry name" value="DUF7211"/>
    <property type="match status" value="1"/>
</dbReference>
<keyword evidence="2" id="KW-1185">Reference proteome</keyword>
<protein>
    <submittedName>
        <fullName evidence="1">Uncharacterized protein</fullName>
    </submittedName>
</protein>
<dbReference type="RefSeq" id="YP_010660386.1">
    <property type="nucleotide sequence ID" value="NC_070877.1"/>
</dbReference>
<accession>A0A5B8WGU2</accession>
<reference evidence="1 2" key="1">
    <citation type="submission" date="2019-07" db="EMBL/GenBank/DDBJ databases">
        <authorList>
            <person name="Abdullah A."/>
            <person name="Lima G.C."/>
            <person name="Cuneo C.K."/>
            <person name="Ennest D.C."/>
            <person name="Fritz K.J."/>
            <person name="Johnson B.T."/>
            <person name="Larson S.M."/>
            <person name="Lemunyete M.N."/>
            <person name="Murray M.B."/>
            <person name="Osmond D.E."/>
            <person name="Patras K.A."/>
            <person name="Ransibrahmanakul S."/>
            <person name="Simpson K.A."/>
            <person name="Thull B.S."/>
            <person name="Wetzel S."/>
            <person name="Bonilla J.A."/>
            <person name="Klyczek K."/>
            <person name="Garlena R.A."/>
            <person name="Russell D.A."/>
            <person name="Pope W.H."/>
            <person name="Jacobs-Sera D."/>
            <person name="Hatfull G.F."/>
        </authorList>
    </citation>
    <scope>NUCLEOTIDE SEQUENCE [LARGE SCALE GENOMIC DNA]</scope>
</reference>
<dbReference type="EMBL" id="MN183282">
    <property type="protein sequence ID" value="QED11511.1"/>
    <property type="molecule type" value="Genomic_DNA"/>
</dbReference>
<gene>
    <name evidence="1" type="primary">20</name>
    <name evidence="1" type="ORF">SEA_QUI_20</name>
</gene>
<sequence>MSEQVDEFLAHYGVMGMKWGKHKAPKDKSTESRALRKESARNLQNYIWEKTKDEPLFQTMSKEDYAKLSTGREYVAKNTTLRRATTNPTAVAKGATYVSRLPEDSAFYRAALPAIGPQNVGRTGAGLKRYKDDYHEVEMKVVKKLASPSEKERFDTFVEILNEPAIMAGKKGPMTGREFLKKNGYGPMFDKKLDTQEFGMQTWHNFVAQQGNQDSPINSAYFNKIREKGFNAIPDDYDRGKLTKAPMILLDPEGTVKVTSVRRLTADEINKTQRELEVPKNE</sequence>
<evidence type="ECO:0000313" key="1">
    <source>
        <dbReference type="EMBL" id="QED11511.1"/>
    </source>
</evidence>
<name>A0A5B8WGU2_9CAUD</name>
<dbReference type="InterPro" id="IPR055635">
    <property type="entry name" value="DUF7211"/>
</dbReference>
<proteinExistence type="predicted"/>
<evidence type="ECO:0000313" key="2">
    <source>
        <dbReference type="Proteomes" id="UP000321915"/>
    </source>
</evidence>